<dbReference type="AlphaFoldDB" id="A0AA46E068"/>
<dbReference type="EMBL" id="SOBG01000002">
    <property type="protein sequence ID" value="TDT71881.1"/>
    <property type="molecule type" value="Genomic_DNA"/>
</dbReference>
<proteinExistence type="predicted"/>
<dbReference type="InterPro" id="IPR053174">
    <property type="entry name" value="LpxI"/>
</dbReference>
<dbReference type="RefSeq" id="WP_134112475.1">
    <property type="nucleotide sequence ID" value="NZ_SOBG01000002.1"/>
</dbReference>
<reference evidence="3 4" key="1">
    <citation type="submission" date="2019-03" db="EMBL/GenBank/DDBJ databases">
        <title>Genomic Encyclopedia of Type Strains, Phase IV (KMG-IV): sequencing the most valuable type-strain genomes for metagenomic binning, comparative biology and taxonomic classification.</title>
        <authorList>
            <person name="Goeker M."/>
        </authorList>
    </citation>
    <scope>NUCLEOTIDE SEQUENCE [LARGE SCALE GENOMIC DNA]</scope>
    <source>
        <strain evidence="3 4">DSM 100055</strain>
    </source>
</reference>
<dbReference type="InterPro" id="IPR041255">
    <property type="entry name" value="LpxI_N"/>
</dbReference>
<evidence type="ECO:0000313" key="4">
    <source>
        <dbReference type="Proteomes" id="UP000294678"/>
    </source>
</evidence>
<feature type="domain" description="LpxI C-terminal" evidence="1">
    <location>
        <begin position="136"/>
        <end position="262"/>
    </location>
</feature>
<sequence length="267" mass="29793">MQKIGLIAGKGELPNYFIKQAEKKGIEVFPIGFFDEINDEIKKHKNFIKVNIGELGKIISYLIINKISKLMMIGKVEKNTIFQNIKFDETFSDLLSNLPDQKDETLLMGIIGILQKSGIDILPQNYMLDDLITEEKVYTNIDVDLSDIETVKVGIEGAKALTSIDVGQTVVVKDKSVVTLEGIEGTDETIKRAYKYAGEGCIIVKLARPNQDLRADTPVIGLDTVKQAVEIKAKGIVIEANKMLFFEQEESIALANKNKLFIKAIKR</sequence>
<evidence type="ECO:0000259" key="2">
    <source>
        <dbReference type="Pfam" id="PF17930"/>
    </source>
</evidence>
<dbReference type="PANTHER" id="PTHR39962">
    <property type="entry name" value="BLL4848 PROTEIN"/>
    <property type="match status" value="1"/>
</dbReference>
<dbReference type="Proteomes" id="UP000294678">
    <property type="component" value="Unassembled WGS sequence"/>
</dbReference>
<dbReference type="InterPro" id="IPR043167">
    <property type="entry name" value="LpxI_C_sf"/>
</dbReference>
<dbReference type="Pfam" id="PF17930">
    <property type="entry name" value="LpxI_N"/>
    <property type="match status" value="1"/>
</dbReference>
<dbReference type="PANTHER" id="PTHR39962:SF1">
    <property type="entry name" value="LPXI FAMILY PROTEIN"/>
    <property type="match status" value="1"/>
</dbReference>
<dbReference type="Gene3D" id="3.40.140.80">
    <property type="match status" value="1"/>
</dbReference>
<evidence type="ECO:0000259" key="1">
    <source>
        <dbReference type="Pfam" id="PF06230"/>
    </source>
</evidence>
<accession>A0AA46E068</accession>
<organism evidence="3 4">
    <name type="scientific">Hypnocyclicus thermotrophus</name>
    <dbReference type="NCBI Taxonomy" id="1627895"/>
    <lineage>
        <taxon>Bacteria</taxon>
        <taxon>Fusobacteriati</taxon>
        <taxon>Fusobacteriota</taxon>
        <taxon>Fusobacteriia</taxon>
        <taxon>Fusobacteriales</taxon>
        <taxon>Fusobacteriaceae</taxon>
        <taxon>Hypnocyclicus</taxon>
    </lineage>
</organism>
<dbReference type="Pfam" id="PF06230">
    <property type="entry name" value="LpxI_C"/>
    <property type="match status" value="1"/>
</dbReference>
<protein>
    <recommendedName>
        <fullName evidence="5">Septum site-determining protein MinC</fullName>
    </recommendedName>
</protein>
<feature type="domain" description="LpxI N-terminal" evidence="2">
    <location>
        <begin position="3"/>
        <end position="131"/>
    </location>
</feature>
<keyword evidence="4" id="KW-1185">Reference proteome</keyword>
<dbReference type="Gene3D" id="3.40.50.20">
    <property type="match status" value="1"/>
</dbReference>
<evidence type="ECO:0008006" key="5">
    <source>
        <dbReference type="Google" id="ProtNLM"/>
    </source>
</evidence>
<name>A0AA46E068_9FUSO</name>
<evidence type="ECO:0000313" key="3">
    <source>
        <dbReference type="EMBL" id="TDT71881.1"/>
    </source>
</evidence>
<dbReference type="InterPro" id="IPR010415">
    <property type="entry name" value="LpxI_C"/>
</dbReference>
<gene>
    <name evidence="3" type="ORF">EV215_0573</name>
</gene>
<comment type="caution">
    <text evidence="3">The sequence shown here is derived from an EMBL/GenBank/DDBJ whole genome shotgun (WGS) entry which is preliminary data.</text>
</comment>